<evidence type="ECO:0000313" key="5">
    <source>
        <dbReference type="Proteomes" id="UP001283361"/>
    </source>
</evidence>
<dbReference type="Proteomes" id="UP001283361">
    <property type="component" value="Unassembled WGS sequence"/>
</dbReference>
<keyword evidence="5" id="KW-1185">Reference proteome</keyword>
<evidence type="ECO:0000256" key="1">
    <source>
        <dbReference type="SAM" id="MobiDB-lite"/>
    </source>
</evidence>
<organism evidence="4 5">
    <name type="scientific">Elysia crispata</name>
    <name type="common">lettuce slug</name>
    <dbReference type="NCBI Taxonomy" id="231223"/>
    <lineage>
        <taxon>Eukaryota</taxon>
        <taxon>Metazoa</taxon>
        <taxon>Spiralia</taxon>
        <taxon>Lophotrochozoa</taxon>
        <taxon>Mollusca</taxon>
        <taxon>Gastropoda</taxon>
        <taxon>Heterobranchia</taxon>
        <taxon>Euthyneura</taxon>
        <taxon>Panpulmonata</taxon>
        <taxon>Sacoglossa</taxon>
        <taxon>Placobranchoidea</taxon>
        <taxon>Plakobranchidae</taxon>
        <taxon>Elysia</taxon>
    </lineage>
</organism>
<dbReference type="GO" id="GO:0016020">
    <property type="term" value="C:membrane"/>
    <property type="evidence" value="ECO:0007669"/>
    <property type="project" value="InterPro"/>
</dbReference>
<accession>A0AAE1DWN5</accession>
<gene>
    <name evidence="4" type="ORF">RRG08_050826</name>
</gene>
<sequence>MVEIKFVMAVAFVTLVTNSLQAGTGNSSASQMNSRRDVLNYLLQGNDTDMYDPRVPPDYEEDHPTKVLIRIHLLSFDSVSETKMHYKVEMYLTMRWNDSRLVFNHLHDAPWLEVDSKIMQKVWVPDVYFKNAKKASFHNVTVPNKYMHIRPFGDVEFSMRVVTCRNFMLPSLLRECYYRGESVPRLVSIYLLSTAPRQSASKLSSPSSSSRTSSESTSSP</sequence>
<dbReference type="GO" id="GO:0005230">
    <property type="term" value="F:extracellular ligand-gated monoatomic ion channel activity"/>
    <property type="evidence" value="ECO:0007669"/>
    <property type="project" value="InterPro"/>
</dbReference>
<comment type="caution">
    <text evidence="4">The sequence shown here is derived from an EMBL/GenBank/DDBJ whole genome shotgun (WGS) entry which is preliminary data.</text>
</comment>
<dbReference type="InterPro" id="IPR036734">
    <property type="entry name" value="Neur_chan_lig-bd_sf"/>
</dbReference>
<protein>
    <recommendedName>
        <fullName evidence="3">Neurotransmitter-gated ion-channel ligand-binding domain-containing protein</fullName>
    </recommendedName>
</protein>
<feature type="region of interest" description="Disordered" evidence="1">
    <location>
        <begin position="196"/>
        <end position="220"/>
    </location>
</feature>
<dbReference type="Pfam" id="PF02931">
    <property type="entry name" value="Neur_chan_LBD"/>
    <property type="match status" value="1"/>
</dbReference>
<evidence type="ECO:0000313" key="4">
    <source>
        <dbReference type="EMBL" id="KAK3785806.1"/>
    </source>
</evidence>
<feature type="signal peptide" evidence="2">
    <location>
        <begin position="1"/>
        <end position="22"/>
    </location>
</feature>
<dbReference type="SUPFAM" id="SSF63712">
    <property type="entry name" value="Nicotinic receptor ligand binding domain-like"/>
    <property type="match status" value="1"/>
</dbReference>
<evidence type="ECO:0000259" key="3">
    <source>
        <dbReference type="Pfam" id="PF02931"/>
    </source>
</evidence>
<dbReference type="Gene3D" id="2.70.170.10">
    <property type="entry name" value="Neurotransmitter-gated ion-channel ligand-binding domain"/>
    <property type="match status" value="1"/>
</dbReference>
<evidence type="ECO:0000256" key="2">
    <source>
        <dbReference type="SAM" id="SignalP"/>
    </source>
</evidence>
<feature type="compositionally biased region" description="Low complexity" evidence="1">
    <location>
        <begin position="199"/>
        <end position="220"/>
    </location>
</feature>
<feature type="domain" description="Neurotransmitter-gated ion-channel ligand-binding" evidence="3">
    <location>
        <begin position="39"/>
        <end position="162"/>
    </location>
</feature>
<feature type="chain" id="PRO_5042183748" description="Neurotransmitter-gated ion-channel ligand-binding domain-containing protein" evidence="2">
    <location>
        <begin position="23"/>
        <end position="220"/>
    </location>
</feature>
<dbReference type="EMBL" id="JAWDGP010002060">
    <property type="protein sequence ID" value="KAK3785806.1"/>
    <property type="molecule type" value="Genomic_DNA"/>
</dbReference>
<dbReference type="InterPro" id="IPR006202">
    <property type="entry name" value="Neur_chan_lig-bd"/>
</dbReference>
<keyword evidence="2" id="KW-0732">Signal</keyword>
<reference evidence="4" key="1">
    <citation type="journal article" date="2023" name="G3 (Bethesda)">
        <title>A reference genome for the long-term kleptoplast-retaining sea slug Elysia crispata morphotype clarki.</title>
        <authorList>
            <person name="Eastman K.E."/>
            <person name="Pendleton A.L."/>
            <person name="Shaikh M.A."/>
            <person name="Suttiyut T."/>
            <person name="Ogas R."/>
            <person name="Tomko P."/>
            <person name="Gavelis G."/>
            <person name="Widhalm J.R."/>
            <person name="Wisecaver J.H."/>
        </authorList>
    </citation>
    <scope>NUCLEOTIDE SEQUENCE</scope>
    <source>
        <strain evidence="4">ECLA1</strain>
    </source>
</reference>
<dbReference type="AlphaFoldDB" id="A0AAE1DWN5"/>
<name>A0AAE1DWN5_9GAST</name>
<proteinExistence type="predicted"/>